<dbReference type="PANTHER" id="PTHR37023:SF1">
    <property type="entry name" value="ISSOD25 TRANSPOSASE TNPA_ISSOD25"/>
    <property type="match status" value="1"/>
</dbReference>
<feature type="domain" description="Transposase zinc-binding" evidence="2">
    <location>
        <begin position="17"/>
        <end position="104"/>
    </location>
</feature>
<dbReference type="InterPro" id="IPR054832">
    <property type="entry name" value="transpos_IS91"/>
</dbReference>
<dbReference type="RefSeq" id="WP_080176345.1">
    <property type="nucleotide sequence ID" value="NZ_AP024856.1"/>
</dbReference>
<dbReference type="Pfam" id="PF04986">
    <property type="entry name" value="Y2_Tnp"/>
    <property type="match status" value="1"/>
</dbReference>
<dbReference type="InterPro" id="IPR007069">
    <property type="entry name" value="Transposase_32"/>
</dbReference>
<dbReference type="GO" id="GO:0003677">
    <property type="term" value="F:DNA binding"/>
    <property type="evidence" value="ECO:0007669"/>
    <property type="project" value="InterPro"/>
</dbReference>
<accession>A0A1T4USZ6</accession>
<dbReference type="PANTHER" id="PTHR37023">
    <property type="entry name" value="TRANSPOSASE"/>
    <property type="match status" value="1"/>
</dbReference>
<dbReference type="Proteomes" id="UP000191116">
    <property type="component" value="Unassembled WGS sequence"/>
</dbReference>
<dbReference type="GO" id="GO:0006313">
    <property type="term" value="P:DNA transposition"/>
    <property type="evidence" value="ECO:0007669"/>
    <property type="project" value="InterPro"/>
</dbReference>
<evidence type="ECO:0000259" key="1">
    <source>
        <dbReference type="Pfam" id="PF04986"/>
    </source>
</evidence>
<feature type="domain" description="Transposase IS801/IS1294" evidence="1">
    <location>
        <begin position="142"/>
        <end position="322"/>
    </location>
</feature>
<organism evidence="3 4">
    <name type="scientific">Photobacterium toruni</name>
    <dbReference type="NCBI Taxonomy" id="1935446"/>
    <lineage>
        <taxon>Bacteria</taxon>
        <taxon>Pseudomonadati</taxon>
        <taxon>Pseudomonadota</taxon>
        <taxon>Gammaproteobacteria</taxon>
        <taxon>Vibrionales</taxon>
        <taxon>Vibrionaceae</taxon>
        <taxon>Photobacterium</taxon>
    </lineage>
</organism>
<sequence>MYNPNSINALFTLDKCFHNALKNGHVFRTAELEAVVKVLSCKTHKLGAKAYSCTNPRCSHEKRVCNTCKSKLCTSCGQKATERWIAVINSILPDCKYRHITFTMPKAFWLIFQYNRVLLNHLFSLAANTLIKLAKKRGVTVGIFSALHTYGRQINFNCHIHLSIAEFGLNRQGKLKSFSFKFDLLMSQWRYEVINLLRTHYPVLILPPELEVEGNSPQSWTAFLDRNYNRHWNVNVNVNVAKNTTHKTHTAKYLGSYVKKPPIAAARLADYTGGDVTFTYLDHRSKSYKDLTLSQTEMMLRILNHVPEKHFKMIRYFGFLSNRLRGRLLPLIYKQLGQEVVTAKTFGFAAMMKAFLKVDPFKCILCGARMVFTGFIIAGLKVGQLVSAIENIALQRPI</sequence>
<evidence type="ECO:0000313" key="3">
    <source>
        <dbReference type="EMBL" id="SKA55783.1"/>
    </source>
</evidence>
<name>A0A1T4USZ6_9GAMM</name>
<proteinExistence type="predicted"/>
<dbReference type="Pfam" id="PF14319">
    <property type="entry name" value="Zn_Tnp_IS91"/>
    <property type="match status" value="1"/>
</dbReference>
<evidence type="ECO:0000259" key="2">
    <source>
        <dbReference type="Pfam" id="PF14319"/>
    </source>
</evidence>
<dbReference type="EMBL" id="FUWP01000031">
    <property type="protein sequence ID" value="SKA55783.1"/>
    <property type="molecule type" value="Genomic_DNA"/>
</dbReference>
<protein>
    <submittedName>
        <fullName evidence="3">Putative transposase</fullName>
    </submittedName>
</protein>
<gene>
    <name evidence="3" type="ORF">CZ814_03664</name>
</gene>
<dbReference type="GO" id="GO:0004803">
    <property type="term" value="F:transposase activity"/>
    <property type="evidence" value="ECO:0007669"/>
    <property type="project" value="InterPro"/>
</dbReference>
<evidence type="ECO:0000313" key="4">
    <source>
        <dbReference type="Proteomes" id="UP000191116"/>
    </source>
</evidence>
<dbReference type="InterPro" id="IPR026889">
    <property type="entry name" value="Zn_Tnp"/>
</dbReference>
<reference evidence="3 4" key="1">
    <citation type="submission" date="2017-02" db="EMBL/GenBank/DDBJ databases">
        <authorList>
            <person name="Peterson S.W."/>
        </authorList>
    </citation>
    <scope>NUCLEOTIDE SEQUENCE [LARGE SCALE GENOMIC DNA]</scope>
    <source>
        <strain evidence="3 4">CECT 9189</strain>
    </source>
</reference>
<dbReference type="OrthoDB" id="6979325at2"/>
<dbReference type="NCBIfam" id="NF033538">
    <property type="entry name" value="transpos_IS91"/>
    <property type="match status" value="1"/>
</dbReference>
<dbReference type="AlphaFoldDB" id="A0A1T4USZ6"/>